<gene>
    <name evidence="9" type="ORF">DEM25_000655</name>
</gene>
<dbReference type="OrthoDB" id="9784220at2"/>
<dbReference type="GO" id="GO:0005975">
    <property type="term" value="P:carbohydrate metabolic process"/>
    <property type="evidence" value="ECO:0007669"/>
    <property type="project" value="InterPro"/>
</dbReference>
<evidence type="ECO:0000259" key="8">
    <source>
        <dbReference type="PROSITE" id="PS51677"/>
    </source>
</evidence>
<dbReference type="PANTHER" id="PTHR10587">
    <property type="entry name" value="GLYCOSYL TRANSFERASE-RELATED"/>
    <property type="match status" value="1"/>
</dbReference>
<evidence type="ECO:0000313" key="10">
    <source>
        <dbReference type="Proteomes" id="UP000246132"/>
    </source>
</evidence>
<feature type="domain" description="NodB homology" evidence="8">
    <location>
        <begin position="85"/>
        <end position="264"/>
    </location>
</feature>
<dbReference type="Gene3D" id="3.20.20.370">
    <property type="entry name" value="Glycoside hydrolase/deacetylase"/>
    <property type="match status" value="1"/>
</dbReference>
<dbReference type="GO" id="GO:0016810">
    <property type="term" value="F:hydrolase activity, acting on carbon-nitrogen (but not peptide) bonds"/>
    <property type="evidence" value="ECO:0007669"/>
    <property type="project" value="InterPro"/>
</dbReference>
<evidence type="ECO:0000256" key="2">
    <source>
        <dbReference type="ARBA" id="ARBA00010973"/>
    </source>
</evidence>
<evidence type="ECO:0000256" key="4">
    <source>
        <dbReference type="ARBA" id="ARBA00022723"/>
    </source>
</evidence>
<keyword evidence="4" id="KW-0479">Metal-binding</keyword>
<dbReference type="GO" id="GO:0046872">
    <property type="term" value="F:metal ion binding"/>
    <property type="evidence" value="ECO:0007669"/>
    <property type="project" value="UniProtKB-KW"/>
</dbReference>
<dbReference type="PROSITE" id="PS51677">
    <property type="entry name" value="NODB"/>
    <property type="match status" value="1"/>
</dbReference>
<protein>
    <recommendedName>
        <fullName evidence="3">Chitooligosaccharide deacetylase</fullName>
    </recommendedName>
    <alternativeName>
        <fullName evidence="6">Nodulation protein B</fullName>
    </alternativeName>
</protein>
<dbReference type="InterPro" id="IPR002509">
    <property type="entry name" value="NODB_dom"/>
</dbReference>
<dbReference type="Proteomes" id="UP000246132">
    <property type="component" value="Unassembled WGS sequence"/>
</dbReference>
<sequence length="280" mass="30293">MAASLLRRFLPSFSLLIAVAALGGCASLAPSADRDAETTPQAVAFAPSASDRSSLRETAGSLRRTALTGRVMRVDTIDDIRLGPKEVILTFDDGPAGQNTRRILDALDAKGIKATFFMVGEMARNNPALARNVIARGHTVGSHTHRHPNLAAMSHADAVAEIARGERALREAGIPDLPFFRFPYLADTPALRGHLAARGIVVVDVDIDSKDYFRISPVRVATRTMRDLRRRGSGIILFHDLHARTASMLPTFLNMLEREGYKVVALQPARGNPALVASAR</sequence>
<dbReference type="CDD" id="cd10917">
    <property type="entry name" value="CE4_NodB_like_6s_7s"/>
    <property type="match status" value="1"/>
</dbReference>
<accession>A0A3A8AHH5</accession>
<evidence type="ECO:0000313" key="9">
    <source>
        <dbReference type="EMBL" id="RKF08539.1"/>
    </source>
</evidence>
<evidence type="ECO:0000256" key="5">
    <source>
        <dbReference type="ARBA" id="ARBA00022801"/>
    </source>
</evidence>
<keyword evidence="7" id="KW-0732">Signal</keyword>
<dbReference type="SUPFAM" id="SSF88713">
    <property type="entry name" value="Glycoside hydrolase/deacetylase"/>
    <property type="match status" value="1"/>
</dbReference>
<dbReference type="RefSeq" id="WP_109766818.1">
    <property type="nucleotide sequence ID" value="NZ_CP159474.1"/>
</dbReference>
<evidence type="ECO:0000256" key="7">
    <source>
        <dbReference type="SAM" id="SignalP"/>
    </source>
</evidence>
<keyword evidence="5" id="KW-0378">Hydrolase</keyword>
<proteinExistence type="inferred from homology"/>
<feature type="chain" id="PRO_5018778101" description="Chitooligosaccharide deacetylase" evidence="7">
    <location>
        <begin position="24"/>
        <end position="280"/>
    </location>
</feature>
<dbReference type="InterPro" id="IPR050248">
    <property type="entry name" value="Polysacc_deacetylase_ArnD"/>
</dbReference>
<dbReference type="PANTHER" id="PTHR10587:SF133">
    <property type="entry name" value="CHITIN DEACETYLASE 1-RELATED"/>
    <property type="match status" value="1"/>
</dbReference>
<evidence type="ECO:0000256" key="1">
    <source>
        <dbReference type="ARBA" id="ARBA00003236"/>
    </source>
</evidence>
<feature type="signal peptide" evidence="7">
    <location>
        <begin position="1"/>
        <end position="23"/>
    </location>
</feature>
<organism evidence="9 10">
    <name type="scientific">Oceaniradius stylonematis</name>
    <dbReference type="NCBI Taxonomy" id="2184161"/>
    <lineage>
        <taxon>Bacteria</taxon>
        <taxon>Pseudomonadati</taxon>
        <taxon>Pseudomonadota</taxon>
        <taxon>Alphaproteobacteria</taxon>
        <taxon>Hyphomicrobiales</taxon>
        <taxon>Ahrensiaceae</taxon>
        <taxon>Oceaniradius</taxon>
    </lineage>
</organism>
<keyword evidence="10" id="KW-1185">Reference proteome</keyword>
<evidence type="ECO:0000256" key="3">
    <source>
        <dbReference type="ARBA" id="ARBA00020071"/>
    </source>
</evidence>
<evidence type="ECO:0000256" key="6">
    <source>
        <dbReference type="ARBA" id="ARBA00032976"/>
    </source>
</evidence>
<comment type="function">
    <text evidence="1">Is involved in generating a small heat-stable compound (Nod), an acylated oligomer of N-acetylglucosamine, that stimulates mitosis in various plant protoplasts.</text>
</comment>
<dbReference type="EMBL" id="QFWV02000001">
    <property type="protein sequence ID" value="RKF08539.1"/>
    <property type="molecule type" value="Genomic_DNA"/>
</dbReference>
<comment type="similarity">
    <text evidence="2">Belongs to the polysaccharide deacetylase family.</text>
</comment>
<dbReference type="InterPro" id="IPR011330">
    <property type="entry name" value="Glyco_hydro/deAcase_b/a-brl"/>
</dbReference>
<dbReference type="GO" id="GO:0016020">
    <property type="term" value="C:membrane"/>
    <property type="evidence" value="ECO:0007669"/>
    <property type="project" value="TreeGrafter"/>
</dbReference>
<dbReference type="PROSITE" id="PS51257">
    <property type="entry name" value="PROKAR_LIPOPROTEIN"/>
    <property type="match status" value="1"/>
</dbReference>
<dbReference type="AlphaFoldDB" id="A0A3A8AHH5"/>
<reference evidence="9 10" key="1">
    <citation type="journal article" date="2018" name="Int. J. Syst. Bacteriol.">
        <title>Oceaniradius stylonemae gen. nov., sp. nov., isolated from a red alga, Stylonema cornu-cervi.</title>
        <authorList>
            <person name="Jeong S."/>
        </authorList>
    </citation>
    <scope>NUCLEOTIDE SEQUENCE [LARGE SCALE GENOMIC DNA]</scope>
    <source>
        <strain evidence="9 10">StC1</strain>
    </source>
</reference>
<comment type="caution">
    <text evidence="9">The sequence shown here is derived from an EMBL/GenBank/DDBJ whole genome shotgun (WGS) entry which is preliminary data.</text>
</comment>
<name>A0A3A8AHH5_9HYPH</name>
<dbReference type="Pfam" id="PF01522">
    <property type="entry name" value="Polysacc_deac_1"/>
    <property type="match status" value="1"/>
</dbReference>